<dbReference type="InterPro" id="IPR010652">
    <property type="entry name" value="DUF1232"/>
</dbReference>
<keyword evidence="2" id="KW-0812">Transmembrane</keyword>
<dbReference type="Pfam" id="PF06803">
    <property type="entry name" value="DUF1232"/>
    <property type="match status" value="1"/>
</dbReference>
<evidence type="ECO:0000313" key="6">
    <source>
        <dbReference type="EMBL" id="HJF69850.1"/>
    </source>
</evidence>
<dbReference type="GO" id="GO:0012505">
    <property type="term" value="C:endomembrane system"/>
    <property type="evidence" value="ECO:0007669"/>
    <property type="project" value="UniProtKB-SubCell"/>
</dbReference>
<evidence type="ECO:0000256" key="1">
    <source>
        <dbReference type="ARBA" id="ARBA00004127"/>
    </source>
</evidence>
<keyword evidence="4" id="KW-0472">Membrane</keyword>
<sequence>MKKEKVINSSALWKKLSDYVRKAGRVSARPILLMYQVMKSPKTSKKDKLLIFAALSYLVLPVDLLPAKRLPVLGWLDEVFSLTVVYQRVCKYITPEMEYKVNHTLDKWFPEYKEYEVLTEA</sequence>
<gene>
    <name evidence="6" type="ORF">K8V05_03750</name>
</gene>
<reference evidence="6" key="2">
    <citation type="submission" date="2021-09" db="EMBL/GenBank/DDBJ databases">
        <authorList>
            <person name="Gilroy R."/>
        </authorList>
    </citation>
    <scope>NUCLEOTIDE SEQUENCE</scope>
    <source>
        <strain evidence="6">6966</strain>
    </source>
</reference>
<dbReference type="Proteomes" id="UP000742098">
    <property type="component" value="Unassembled WGS sequence"/>
</dbReference>
<evidence type="ECO:0000256" key="2">
    <source>
        <dbReference type="ARBA" id="ARBA00022692"/>
    </source>
</evidence>
<evidence type="ECO:0000259" key="5">
    <source>
        <dbReference type="Pfam" id="PF06803"/>
    </source>
</evidence>
<name>A0A921H4Z1_9BACT</name>
<dbReference type="AlphaFoldDB" id="A0A921H4Z1"/>
<reference evidence="6" key="1">
    <citation type="journal article" date="2021" name="PeerJ">
        <title>Extensive microbial diversity within the chicken gut microbiome revealed by metagenomics and culture.</title>
        <authorList>
            <person name="Gilroy R."/>
            <person name="Ravi A."/>
            <person name="Getino M."/>
            <person name="Pursley I."/>
            <person name="Horton D.L."/>
            <person name="Alikhan N.F."/>
            <person name="Baker D."/>
            <person name="Gharbi K."/>
            <person name="Hall N."/>
            <person name="Watson M."/>
            <person name="Adriaenssens E.M."/>
            <person name="Foster-Nyarko E."/>
            <person name="Jarju S."/>
            <person name="Secka A."/>
            <person name="Antonio M."/>
            <person name="Oren A."/>
            <person name="Chaudhuri R.R."/>
            <person name="La Ragione R."/>
            <person name="Hildebrand F."/>
            <person name="Pallen M.J."/>
        </authorList>
    </citation>
    <scope>NUCLEOTIDE SEQUENCE</scope>
    <source>
        <strain evidence="6">6966</strain>
    </source>
</reference>
<accession>A0A921H4Z1</accession>
<keyword evidence="3" id="KW-1133">Transmembrane helix</keyword>
<feature type="domain" description="DUF1232" evidence="5">
    <location>
        <begin position="48"/>
        <end position="82"/>
    </location>
</feature>
<evidence type="ECO:0000256" key="3">
    <source>
        <dbReference type="ARBA" id="ARBA00022989"/>
    </source>
</evidence>
<proteinExistence type="predicted"/>
<evidence type="ECO:0000313" key="7">
    <source>
        <dbReference type="Proteomes" id="UP000742098"/>
    </source>
</evidence>
<dbReference type="EMBL" id="DYVS01000070">
    <property type="protein sequence ID" value="HJF69850.1"/>
    <property type="molecule type" value="Genomic_DNA"/>
</dbReference>
<evidence type="ECO:0000256" key="4">
    <source>
        <dbReference type="ARBA" id="ARBA00023136"/>
    </source>
</evidence>
<protein>
    <submittedName>
        <fullName evidence="6">DUF1232 domain-containing protein</fullName>
    </submittedName>
</protein>
<comment type="caution">
    <text evidence="6">The sequence shown here is derived from an EMBL/GenBank/DDBJ whole genome shotgun (WGS) entry which is preliminary data.</text>
</comment>
<comment type="subcellular location">
    <subcellularLocation>
        <location evidence="1">Endomembrane system</location>
        <topology evidence="1">Multi-pass membrane protein</topology>
    </subcellularLocation>
</comment>
<organism evidence="6 7">
    <name type="scientific">Butyricimonas virosa</name>
    <dbReference type="NCBI Taxonomy" id="544645"/>
    <lineage>
        <taxon>Bacteria</taxon>
        <taxon>Pseudomonadati</taxon>
        <taxon>Bacteroidota</taxon>
        <taxon>Bacteroidia</taxon>
        <taxon>Bacteroidales</taxon>
        <taxon>Odoribacteraceae</taxon>
        <taxon>Butyricimonas</taxon>
    </lineage>
</organism>